<reference evidence="1 2" key="1">
    <citation type="journal article" date="2010" name="Appl. Environ. Microbiol.">
        <title>The genome sequence of the crenarchaeon Acidilobus saccharovorans supports a new order, Acidilobales, and suggests an important ecological role in terrestrial acidic hot springs.</title>
        <authorList>
            <person name="Mardanov A.V."/>
            <person name="Svetlitchnyi V.A."/>
            <person name="Beletsky A.V."/>
            <person name="Prokofeva M.I."/>
            <person name="Bonch-Osmolovskaya E.A."/>
            <person name="Ravin N.V."/>
            <person name="Skryabin K.G."/>
        </authorList>
    </citation>
    <scope>NUCLEOTIDE SEQUENCE [LARGE SCALE GENOMIC DNA]</scope>
    <source>
        <strain evidence="2">DSM 16705 / JCM 18335 / VKM B-2471 / 345-15</strain>
    </source>
</reference>
<dbReference type="KEGG" id="asc:ASAC_0449"/>
<dbReference type="EMBL" id="CP001742">
    <property type="protein sequence ID" value="ADL18856.1"/>
    <property type="molecule type" value="Genomic_DNA"/>
</dbReference>
<dbReference type="HOGENOM" id="CLU_2177747_0_0_2"/>
<name>D9Q0L8_ACIS3</name>
<dbReference type="InParanoid" id="D9Q0L8"/>
<dbReference type="Proteomes" id="UP000000346">
    <property type="component" value="Chromosome"/>
</dbReference>
<accession>D9Q0L8</accession>
<sequence length="109" mass="11827">MGLYAMQSVYSETQGAEIISLDDINVSKIITISAKISLPESIAINAIAEICHVSKSSLVRAAIARLIRDFYAAAPESLADLNKGFMASAIIVDEQISRCLERLSKKEPK</sequence>
<evidence type="ECO:0000313" key="1">
    <source>
        <dbReference type="EMBL" id="ADL18856.1"/>
    </source>
</evidence>
<keyword evidence="2" id="KW-1185">Reference proteome</keyword>
<evidence type="ECO:0000313" key="2">
    <source>
        <dbReference type="Proteomes" id="UP000000346"/>
    </source>
</evidence>
<protein>
    <submittedName>
        <fullName evidence="1">Uncharacterized protein</fullName>
    </submittedName>
</protein>
<gene>
    <name evidence="1" type="ordered locus">ASAC_0449</name>
</gene>
<dbReference type="STRING" id="666510.ASAC_0449"/>
<dbReference type="AlphaFoldDB" id="D9Q0L8"/>
<proteinExistence type="predicted"/>
<organism evidence="1 2">
    <name type="scientific">Acidilobus saccharovorans (strain DSM 16705 / JCM 18335 / VKM B-2471 / 345-15)</name>
    <dbReference type="NCBI Taxonomy" id="666510"/>
    <lineage>
        <taxon>Archaea</taxon>
        <taxon>Thermoproteota</taxon>
        <taxon>Thermoprotei</taxon>
        <taxon>Acidilobales</taxon>
        <taxon>Acidilobaceae</taxon>
        <taxon>Acidilobus</taxon>
    </lineage>
</organism>